<evidence type="ECO:0008006" key="5">
    <source>
        <dbReference type="Google" id="ProtNLM"/>
    </source>
</evidence>
<evidence type="ECO:0000313" key="4">
    <source>
        <dbReference type="Proteomes" id="UP000225108"/>
    </source>
</evidence>
<protein>
    <recommendedName>
        <fullName evidence="5">DUF2993 domain-containing protein</fullName>
    </recommendedName>
</protein>
<evidence type="ECO:0000256" key="1">
    <source>
        <dbReference type="SAM" id="MobiDB-lite"/>
    </source>
</evidence>
<dbReference type="Pfam" id="PF11209">
    <property type="entry name" value="LmeA"/>
    <property type="match status" value="1"/>
</dbReference>
<proteinExistence type="predicted"/>
<dbReference type="Proteomes" id="UP000225108">
    <property type="component" value="Unassembled WGS sequence"/>
</dbReference>
<keyword evidence="2" id="KW-0812">Transmembrane</keyword>
<feature type="region of interest" description="Disordered" evidence="1">
    <location>
        <begin position="1"/>
        <end position="139"/>
    </location>
</feature>
<gene>
    <name evidence="3" type="ORF">CSW57_02675</name>
</gene>
<dbReference type="RefSeq" id="WP_099381328.1">
    <property type="nucleotide sequence ID" value="NZ_PEBD01000004.1"/>
</dbReference>
<feature type="transmembrane region" description="Helical" evidence="2">
    <location>
        <begin position="145"/>
        <end position="169"/>
    </location>
</feature>
<accession>A0A2G3PQU7</accession>
<feature type="compositionally biased region" description="Polar residues" evidence="1">
    <location>
        <begin position="8"/>
        <end position="17"/>
    </location>
</feature>
<keyword evidence="2" id="KW-1133">Transmembrane helix</keyword>
<feature type="compositionally biased region" description="Pro residues" evidence="1">
    <location>
        <begin position="113"/>
        <end position="126"/>
    </location>
</feature>
<dbReference type="InterPro" id="IPR021373">
    <property type="entry name" value="DUF2993"/>
</dbReference>
<reference evidence="3 4" key="1">
    <citation type="submission" date="2017-10" db="EMBL/GenBank/DDBJ databases">
        <title>The draft genome sequence of Williamsia sp. BULT 1.1 isolated from the semi-arid grassland soils from South Africa.</title>
        <authorList>
            <person name="Kabwe M.H."/>
            <person name="Govender N."/>
            <person name="Mutseka Lunga P."/>
            <person name="Vikram S."/>
            <person name="Makhalanyane T.P."/>
        </authorList>
    </citation>
    <scope>NUCLEOTIDE SEQUENCE [LARGE SCALE GENOMIC DNA]</scope>
    <source>
        <strain evidence="3 4">BULT 1.1</strain>
    </source>
</reference>
<evidence type="ECO:0000313" key="3">
    <source>
        <dbReference type="EMBL" id="PHV68175.1"/>
    </source>
</evidence>
<evidence type="ECO:0000256" key="2">
    <source>
        <dbReference type="SAM" id="Phobius"/>
    </source>
</evidence>
<name>A0A2G3PQU7_WILMA</name>
<feature type="compositionally biased region" description="Polar residues" evidence="1">
    <location>
        <begin position="87"/>
        <end position="99"/>
    </location>
</feature>
<comment type="caution">
    <text evidence="3">The sequence shown here is derived from an EMBL/GenBank/DDBJ whole genome shotgun (WGS) entry which is preliminary data.</text>
</comment>
<feature type="compositionally biased region" description="Low complexity" evidence="1">
    <location>
        <begin position="259"/>
        <end position="272"/>
    </location>
</feature>
<dbReference type="EMBL" id="PEBD01000004">
    <property type="protein sequence ID" value="PHV68175.1"/>
    <property type="molecule type" value="Genomic_DNA"/>
</dbReference>
<feature type="compositionally biased region" description="Polar residues" evidence="1">
    <location>
        <begin position="29"/>
        <end position="42"/>
    </location>
</feature>
<dbReference type="AlphaFoldDB" id="A0A2G3PQU7"/>
<organism evidence="3 4">
    <name type="scientific">Williamsia marianensis</name>
    <dbReference type="NCBI Taxonomy" id="85044"/>
    <lineage>
        <taxon>Bacteria</taxon>
        <taxon>Bacillati</taxon>
        <taxon>Actinomycetota</taxon>
        <taxon>Actinomycetes</taxon>
        <taxon>Mycobacteriales</taxon>
        <taxon>Nocardiaceae</taxon>
        <taxon>Williamsia</taxon>
    </lineage>
</organism>
<sequence length="412" mass="42844">MNQRDDAESTQAGQPSPSAADRAEGNDLADTTQTPRPDSGQTPPADPGHGTNTDAAGTHAVPDNAQDDPNPPTDKFAPVAAGRQPDTAWSQGRNDTTQLEVPPDGFAPYDGPGEPPIPPAGPPYGPGGPDDGGVTPQRPKRRRGLIVGMVSLSLVLLLVILGVGSELYLRSKSKDCLEQSFGELTGAPTSVSLSKKPMLMQWMSGEIPYVQVDTSDEGDSAMKLHARADDISSGDKDATVGELQGNGYVPFSRIMELSQQTQDPATTTDPNTSDPGSGGLGGLLSAMGGGLKVDKVTGNEAAGTITIGGNFQLLMFSLPAEAELKPITKDGKLTFEVVDASAASFGIPTSWAQLLVDQVSAGLFPPMFDQVSFDQLKVTDRGVEFAFSGTDIALPQSSDSSNNSESDTCSVV</sequence>
<keyword evidence="2" id="KW-0472">Membrane</keyword>
<feature type="region of interest" description="Disordered" evidence="1">
    <location>
        <begin position="259"/>
        <end position="281"/>
    </location>
</feature>